<dbReference type="EMBL" id="CP005987">
    <property type="protein sequence ID" value="AIA56595.1"/>
    <property type="molecule type" value="Genomic_DNA"/>
</dbReference>
<accession>A0A059ZYJ5</accession>
<dbReference type="eggNOG" id="COG4548">
    <property type="taxonomic scope" value="Bacteria"/>
</dbReference>
<geneLocation type="plasmid" evidence="2">
    <name>megaPlasmid mpAca1.1</name>
</geneLocation>
<dbReference type="AlphaFoldDB" id="A0A059ZYJ5"/>
<protein>
    <submittedName>
        <fullName evidence="1">Rubisco activation protein CbbO</fullName>
    </submittedName>
</protein>
<dbReference type="KEGG" id="acz:Acaty_m0022"/>
<reference evidence="1 2" key="1">
    <citation type="journal article" date="2009" name="J. Bacteriol.">
        <title>Draft genome sequence of the extremely acidophilic bacterium Acidithiobacillus caldus ATCC 51756 reveals metabolic versatility in the genus Acidithiobacillus.</title>
        <authorList>
            <person name="Valdes J."/>
            <person name="Quatrini R."/>
            <person name="Hallberg K."/>
            <person name="Dopson M."/>
            <person name="Valenzuela P.D."/>
            <person name="Holmes D.S."/>
        </authorList>
    </citation>
    <scope>NUCLEOTIDE SEQUENCE [LARGE SCALE GENOMIC DNA]</scope>
    <source>
        <strain evidence="2">ATCC 51756 / DSM 8584 / KU</strain>
        <plasmid evidence="2">megaPlasmid mpAca1.1</plasmid>
    </source>
</reference>
<sequence>MYLYLIALWGKPFDLAAMPATNPGATDRPCIDRTYIRLPSEMTQQGHVTAQEVYIASAVHAAARRMDSQPLRPKTLSARQRYLIELVEDARVEYLTFLRFPRLRQLWLDLHPSMPPDPTPFATLMWRLSRGLLELEISTDDDFLVRKAIALFQENSCETDGVAVSREIGLRLAQDIGQMRLPMNEDGLPTGAIYRDDNQHLWLE</sequence>
<dbReference type="HOGENOM" id="CLU_1340823_0_0_6"/>
<proteinExistence type="predicted"/>
<organism evidence="1 2">
    <name type="scientific">Acidithiobacillus caldus (strain ATCC 51756 / DSM 8584 / KU)</name>
    <dbReference type="NCBI Taxonomy" id="637389"/>
    <lineage>
        <taxon>Bacteria</taxon>
        <taxon>Pseudomonadati</taxon>
        <taxon>Pseudomonadota</taxon>
        <taxon>Acidithiobacillia</taxon>
        <taxon>Acidithiobacillales</taxon>
        <taxon>Acidithiobacillaceae</taxon>
        <taxon>Acidithiobacillus</taxon>
    </lineage>
</organism>
<dbReference type="Proteomes" id="UP000005522">
    <property type="component" value="Plasmid megap mpAca1.1"/>
</dbReference>
<keyword evidence="1" id="KW-0614">Plasmid</keyword>
<name>A0A059ZYJ5_ACICK</name>
<gene>
    <name evidence="1" type="ORF">Acaty_m0022</name>
</gene>
<evidence type="ECO:0000313" key="2">
    <source>
        <dbReference type="Proteomes" id="UP000005522"/>
    </source>
</evidence>
<evidence type="ECO:0000313" key="1">
    <source>
        <dbReference type="EMBL" id="AIA56595.1"/>
    </source>
</evidence>